<protein>
    <submittedName>
        <fullName evidence="2">Uncharacterized protein</fullName>
    </submittedName>
</protein>
<dbReference type="EMBL" id="AP008231">
    <property type="protein sequence ID" value="BAD79692.1"/>
    <property type="molecule type" value="Genomic_DNA"/>
</dbReference>
<organism evidence="2 3">
    <name type="scientific">Synechococcus sp. (strain ATCC 27144 / PCC 6301 / SAUG 1402/1)</name>
    <name type="common">Anacystis nidulans</name>
    <dbReference type="NCBI Taxonomy" id="269084"/>
    <lineage>
        <taxon>Bacteria</taxon>
        <taxon>Bacillati</taxon>
        <taxon>Cyanobacteriota</taxon>
        <taxon>Cyanophyceae</taxon>
        <taxon>Synechococcales</taxon>
        <taxon>Synechococcaceae</taxon>
        <taxon>Synechococcus</taxon>
    </lineage>
</organism>
<dbReference type="Proteomes" id="UP000001175">
    <property type="component" value="Chromosome"/>
</dbReference>
<evidence type="ECO:0000256" key="1">
    <source>
        <dbReference type="SAM" id="MobiDB-lite"/>
    </source>
</evidence>
<dbReference type="AlphaFoldDB" id="A0A0H3K355"/>
<feature type="compositionally biased region" description="Polar residues" evidence="1">
    <location>
        <begin position="69"/>
        <end position="88"/>
    </location>
</feature>
<accession>A0A0H3K355</accession>
<dbReference type="KEGG" id="syc:syc1502_c"/>
<reference evidence="2 3" key="1">
    <citation type="journal article" date="2007" name="Photosyn. Res.">
        <title>Complete nucleotide sequence of the freshwater unicellular cyanobacterium Synechococcus elongatus PCC 6301 chromosome: gene content and organization.</title>
        <authorList>
            <person name="Sugita C."/>
            <person name="Ogata K."/>
            <person name="Shikata M."/>
            <person name="Jikuya H."/>
            <person name="Takano J."/>
            <person name="Furumichi M."/>
            <person name="Kanehisa M."/>
            <person name="Omata T."/>
            <person name="Sugiura M."/>
            <person name="Sugita M."/>
        </authorList>
    </citation>
    <scope>NUCLEOTIDE SEQUENCE [LARGE SCALE GENOMIC DNA]</scope>
    <source>
        <strain evidence="3">ATCC 27144 / PCC 6301 / SAUG 1402/1</strain>
    </source>
</reference>
<evidence type="ECO:0000313" key="3">
    <source>
        <dbReference type="Proteomes" id="UP000001175"/>
    </source>
</evidence>
<proteinExistence type="predicted"/>
<gene>
    <name evidence="2" type="ordered locus">syc1502_c</name>
</gene>
<sequence length="144" mass="15696">MAIRIAIETEAGRSPIYRGSWIPASARIRASSDSFLTVMKRSLASLLLGGCLGLCVAPFAQAQFAPVGSGTTFTPNNDPSNPASRQPTDAFSIFQRLQQAADGNPNWSLQEQSQNIDREAAQFRRQQLEQVRQRNTGNSFTPAP</sequence>
<evidence type="ECO:0000313" key="2">
    <source>
        <dbReference type="EMBL" id="BAD79692.1"/>
    </source>
</evidence>
<name>A0A0H3K355_SYNP6</name>
<feature type="region of interest" description="Disordered" evidence="1">
    <location>
        <begin position="67"/>
        <end position="88"/>
    </location>
</feature>